<keyword evidence="1" id="KW-0812">Transmembrane</keyword>
<feature type="transmembrane region" description="Helical" evidence="1">
    <location>
        <begin position="101"/>
        <end position="130"/>
    </location>
</feature>
<gene>
    <name evidence="2" type="ORF">KSF_075660</name>
</gene>
<keyword evidence="3" id="KW-1185">Reference proteome</keyword>
<reference evidence="2" key="1">
    <citation type="submission" date="2020-10" db="EMBL/GenBank/DDBJ databases">
        <title>Taxonomic study of unclassified bacteria belonging to the class Ktedonobacteria.</title>
        <authorList>
            <person name="Yabe S."/>
            <person name="Wang C.M."/>
            <person name="Zheng Y."/>
            <person name="Sakai Y."/>
            <person name="Cavaletti L."/>
            <person name="Monciardini P."/>
            <person name="Donadio S."/>
        </authorList>
    </citation>
    <scope>NUCLEOTIDE SEQUENCE</scope>
    <source>
        <strain evidence="2">ID150040</strain>
    </source>
</reference>
<dbReference type="RefSeq" id="WP_220208061.1">
    <property type="nucleotide sequence ID" value="NZ_BNJK01000001.1"/>
</dbReference>
<protein>
    <submittedName>
        <fullName evidence="2">Uncharacterized protein</fullName>
    </submittedName>
</protein>
<feature type="transmembrane region" description="Helical" evidence="1">
    <location>
        <begin position="242"/>
        <end position="260"/>
    </location>
</feature>
<evidence type="ECO:0000313" key="3">
    <source>
        <dbReference type="Proteomes" id="UP000597444"/>
    </source>
</evidence>
<feature type="transmembrane region" description="Helical" evidence="1">
    <location>
        <begin position="175"/>
        <end position="195"/>
    </location>
</feature>
<feature type="transmembrane region" description="Helical" evidence="1">
    <location>
        <begin position="207"/>
        <end position="230"/>
    </location>
</feature>
<evidence type="ECO:0000313" key="2">
    <source>
        <dbReference type="EMBL" id="GHO97518.1"/>
    </source>
</evidence>
<evidence type="ECO:0000256" key="1">
    <source>
        <dbReference type="SAM" id="Phobius"/>
    </source>
</evidence>
<keyword evidence="1" id="KW-0472">Membrane</keyword>
<feature type="transmembrane region" description="Helical" evidence="1">
    <location>
        <begin position="305"/>
        <end position="323"/>
    </location>
</feature>
<sequence>MKQALPVITLVVMAPVVAELFSASTPLADVVSLLFFLPMYGAGALLVRELVWRNRRGWLSILLLGLAYGLVEEGLVVQAIFNPTAVQAASWGAQAGGYLLGIYGVFALAVISYHAIWSIALPILLTELLFPTQWNQPYLGRGGLIATAICYMLGVLIVGSLVHTRIAPGPFASPILLGATVCLVVVLAVLALLVLPKTAARPEPPRAPSPWIVLLISALGSFTFLALLIFPGRVIPIMTHGALVLIPISSALAVILLIGWRLSYWTAAHNWNYLHALALASSLLLVNPLIALLQGGGSTQESMGLVVLEGVAIAFLSGLLIRFRAQETR</sequence>
<name>A0A8J3IP02_9CHLR</name>
<feature type="transmembrane region" description="Helical" evidence="1">
    <location>
        <begin position="28"/>
        <end position="47"/>
    </location>
</feature>
<organism evidence="2 3">
    <name type="scientific">Reticulibacter mediterranei</name>
    <dbReference type="NCBI Taxonomy" id="2778369"/>
    <lineage>
        <taxon>Bacteria</taxon>
        <taxon>Bacillati</taxon>
        <taxon>Chloroflexota</taxon>
        <taxon>Ktedonobacteria</taxon>
        <taxon>Ktedonobacterales</taxon>
        <taxon>Reticulibacteraceae</taxon>
        <taxon>Reticulibacter</taxon>
    </lineage>
</organism>
<comment type="caution">
    <text evidence="2">The sequence shown here is derived from an EMBL/GenBank/DDBJ whole genome shotgun (WGS) entry which is preliminary data.</text>
</comment>
<dbReference type="AlphaFoldDB" id="A0A8J3IP02"/>
<keyword evidence="1" id="KW-1133">Transmembrane helix</keyword>
<feature type="transmembrane region" description="Helical" evidence="1">
    <location>
        <begin position="59"/>
        <end position="81"/>
    </location>
</feature>
<dbReference type="EMBL" id="BNJK01000001">
    <property type="protein sequence ID" value="GHO97518.1"/>
    <property type="molecule type" value="Genomic_DNA"/>
</dbReference>
<feature type="transmembrane region" description="Helical" evidence="1">
    <location>
        <begin position="272"/>
        <end position="293"/>
    </location>
</feature>
<accession>A0A8J3IP02</accession>
<dbReference type="Proteomes" id="UP000597444">
    <property type="component" value="Unassembled WGS sequence"/>
</dbReference>
<feature type="transmembrane region" description="Helical" evidence="1">
    <location>
        <begin position="142"/>
        <end position="163"/>
    </location>
</feature>
<proteinExistence type="predicted"/>